<dbReference type="EMBL" id="NUWN01000006">
    <property type="protein sequence ID" value="PFK47349.1"/>
    <property type="molecule type" value="Genomic_DNA"/>
</dbReference>
<feature type="transmembrane region" description="Helical" evidence="1">
    <location>
        <begin position="252"/>
        <end position="271"/>
    </location>
</feature>
<sequence length="417" mass="48452">MSETTWILQESKQHKYIRIHHSMWFFLALFLFNETIRSVFETKLASFNILSLMISISAIVYFFSKRRIALVPFYLALFISVVILMNSIWFLNYDNRQLILTIASILIPVYLMSIRLTKTEALRALQKFLFLFNLLTIFLLCFGLMDYLTNRAFQLEMAGTIFKNSDLGKLILNENLSSIYRLYSFMGHPLSNAKYFLCFFILNFIYNSKRKAMIPSSLIIVITTIGLLLSGSKTALFLLLLLLFVHRTKYRSLYYAGIVIFLLFLFQSSLFQDNLLQRFTNGIENNDISSGRNDLITELLTSGGELPKFLFGKGENYSRIVAQSFHDDTQNFEYPLIMLAYDYGLVVVGIIYFLCFLYPAYVLLKKKEYRIFIYYIVWSMMINSYNAMANLGNDTFAQVCFIALIIQNLVNDGGEEI</sequence>
<reference evidence="2 3" key="1">
    <citation type="submission" date="2017-09" db="EMBL/GenBank/DDBJ databases">
        <title>Large-scale bioinformatics analysis of Bacillus genomes uncovers conserved roles of natural products in bacterial physiology.</title>
        <authorList>
            <consortium name="Agbiome Team Llc"/>
            <person name="Bleich R.M."/>
            <person name="Grubbs K.J."/>
            <person name="Santa Maria K.C."/>
            <person name="Allen S.E."/>
            <person name="Farag S."/>
            <person name="Shank E.A."/>
            <person name="Bowers A."/>
        </authorList>
    </citation>
    <scope>NUCLEOTIDE SEQUENCE [LARGE SCALE GENOMIC DNA]</scope>
    <source>
        <strain evidence="2 3">AFS083043</strain>
    </source>
</reference>
<proteinExistence type="predicted"/>
<keyword evidence="1" id="KW-0812">Transmembrane</keyword>
<name>A0A2B0N2J4_BACCE</name>
<gene>
    <name evidence="2" type="ORF">COI93_01555</name>
</gene>
<feature type="transmembrane region" description="Helical" evidence="1">
    <location>
        <begin position="182"/>
        <end position="206"/>
    </location>
</feature>
<feature type="transmembrane region" description="Helical" evidence="1">
    <location>
        <begin position="69"/>
        <end position="91"/>
    </location>
</feature>
<evidence type="ECO:0000313" key="3">
    <source>
        <dbReference type="Proteomes" id="UP000242656"/>
    </source>
</evidence>
<feature type="transmembrane region" description="Helical" evidence="1">
    <location>
        <begin position="343"/>
        <end position="364"/>
    </location>
</feature>
<feature type="transmembrane region" description="Helical" evidence="1">
    <location>
        <begin position="16"/>
        <end position="32"/>
    </location>
</feature>
<protein>
    <submittedName>
        <fullName evidence="2">Uncharacterized protein</fullName>
    </submittedName>
</protein>
<organism evidence="2 3">
    <name type="scientific">Bacillus cereus</name>
    <dbReference type="NCBI Taxonomy" id="1396"/>
    <lineage>
        <taxon>Bacteria</taxon>
        <taxon>Bacillati</taxon>
        <taxon>Bacillota</taxon>
        <taxon>Bacilli</taxon>
        <taxon>Bacillales</taxon>
        <taxon>Bacillaceae</taxon>
        <taxon>Bacillus</taxon>
        <taxon>Bacillus cereus group</taxon>
    </lineage>
</organism>
<feature type="transmembrane region" description="Helical" evidence="1">
    <location>
        <begin position="128"/>
        <end position="148"/>
    </location>
</feature>
<evidence type="ECO:0000256" key="1">
    <source>
        <dbReference type="SAM" id="Phobius"/>
    </source>
</evidence>
<dbReference type="AlphaFoldDB" id="A0A2B0N2J4"/>
<accession>A0A2B0N2J4</accession>
<feature type="transmembrane region" description="Helical" evidence="1">
    <location>
        <begin position="218"/>
        <end position="245"/>
    </location>
</feature>
<dbReference type="RefSeq" id="WP_098489373.1">
    <property type="nucleotide sequence ID" value="NZ_NUWN01000006.1"/>
</dbReference>
<keyword evidence="1" id="KW-0472">Membrane</keyword>
<dbReference type="Proteomes" id="UP000242656">
    <property type="component" value="Unassembled WGS sequence"/>
</dbReference>
<evidence type="ECO:0000313" key="2">
    <source>
        <dbReference type="EMBL" id="PFK47349.1"/>
    </source>
</evidence>
<feature type="transmembrane region" description="Helical" evidence="1">
    <location>
        <begin position="44"/>
        <end position="63"/>
    </location>
</feature>
<keyword evidence="1" id="KW-1133">Transmembrane helix</keyword>
<comment type="caution">
    <text evidence="2">The sequence shown here is derived from an EMBL/GenBank/DDBJ whole genome shotgun (WGS) entry which is preliminary data.</text>
</comment>
<feature type="transmembrane region" description="Helical" evidence="1">
    <location>
        <begin position="98"/>
        <end position="116"/>
    </location>
</feature>
<feature type="transmembrane region" description="Helical" evidence="1">
    <location>
        <begin position="371"/>
        <end position="389"/>
    </location>
</feature>